<accession>A0A916SYP5</accession>
<evidence type="ECO:0000313" key="2">
    <source>
        <dbReference type="Proteomes" id="UP000636793"/>
    </source>
</evidence>
<protein>
    <submittedName>
        <fullName evidence="1">Uncharacterized protein</fullName>
    </submittedName>
</protein>
<sequence length="367" mass="38362">MYGEHGYRRQERHVRRAIGVAMATIALAGLTGCTGSAGSSGPTGGSSFGSETSAIHGTTRVVPELTQGQIWDRSVCSRLDPQRVAEASATGVVGWTIRATKARKQVTSTVGAPTFDYCRIATRAEPRADSRRTRGTSTKDEGFGVYVGVSASVWSDTRWKEYRSAALHSRLPASRYSGGELEHAGGREVLVQRGLPVTRALVLVEDRVLSVQVRGPVSGTTQLLAVLRQVLPQLKALPASPVTARSAACEKADVRAESALGGSAVVRRDSGSGDELTCGWATHDAFVHVHARGGVDFAPALRHAASGMGASPVHGVGDAAVYTAGKNGTPPTVRVASNRHLIFVEGSGGKVSKATLTAVAAELLGNY</sequence>
<name>A0A916SYP5_9MICO</name>
<comment type="caution">
    <text evidence="1">The sequence shown here is derived from an EMBL/GenBank/DDBJ whole genome shotgun (WGS) entry which is preliminary data.</text>
</comment>
<keyword evidence="2" id="KW-1185">Reference proteome</keyword>
<reference evidence="1" key="2">
    <citation type="submission" date="2020-09" db="EMBL/GenBank/DDBJ databases">
        <authorList>
            <person name="Sun Q."/>
            <person name="Zhou Y."/>
        </authorList>
    </citation>
    <scope>NUCLEOTIDE SEQUENCE</scope>
    <source>
        <strain evidence="1">CGMCC 1.15085</strain>
    </source>
</reference>
<dbReference type="AlphaFoldDB" id="A0A916SYP5"/>
<organism evidence="1 2">
    <name type="scientific">Flexivirga endophytica</name>
    <dbReference type="NCBI Taxonomy" id="1849103"/>
    <lineage>
        <taxon>Bacteria</taxon>
        <taxon>Bacillati</taxon>
        <taxon>Actinomycetota</taxon>
        <taxon>Actinomycetes</taxon>
        <taxon>Micrococcales</taxon>
        <taxon>Dermacoccaceae</taxon>
        <taxon>Flexivirga</taxon>
    </lineage>
</organism>
<reference evidence="1" key="1">
    <citation type="journal article" date="2014" name="Int. J. Syst. Evol. Microbiol.">
        <title>Complete genome sequence of Corynebacterium casei LMG S-19264T (=DSM 44701T), isolated from a smear-ripened cheese.</title>
        <authorList>
            <consortium name="US DOE Joint Genome Institute (JGI-PGF)"/>
            <person name="Walter F."/>
            <person name="Albersmeier A."/>
            <person name="Kalinowski J."/>
            <person name="Ruckert C."/>
        </authorList>
    </citation>
    <scope>NUCLEOTIDE SEQUENCE</scope>
    <source>
        <strain evidence="1">CGMCC 1.15085</strain>
    </source>
</reference>
<proteinExistence type="predicted"/>
<evidence type="ECO:0000313" key="1">
    <source>
        <dbReference type="EMBL" id="GGB22329.1"/>
    </source>
</evidence>
<gene>
    <name evidence="1" type="ORF">GCM10011492_10140</name>
</gene>
<dbReference type="EMBL" id="BMHI01000002">
    <property type="protein sequence ID" value="GGB22329.1"/>
    <property type="molecule type" value="Genomic_DNA"/>
</dbReference>
<dbReference type="Proteomes" id="UP000636793">
    <property type="component" value="Unassembled WGS sequence"/>
</dbReference>